<name>A0A8J2NWK0_9HEXA</name>
<dbReference type="EMBL" id="CAJVCH010076949">
    <property type="protein sequence ID" value="CAG7721127.1"/>
    <property type="molecule type" value="Genomic_DNA"/>
</dbReference>
<accession>A0A8J2NWK0</accession>
<comment type="caution">
    <text evidence="1">The sequence shown here is derived from an EMBL/GenBank/DDBJ whole genome shotgun (WGS) entry which is preliminary data.</text>
</comment>
<gene>
    <name evidence="1" type="ORF">AFUS01_LOCUS10368</name>
</gene>
<protein>
    <submittedName>
        <fullName evidence="1">Uncharacterized protein</fullName>
    </submittedName>
</protein>
<keyword evidence="2" id="KW-1185">Reference proteome</keyword>
<sequence length="117" mass="14074">MPCKYYKNLKTSRSYLQRFRNYQQNFEEYKIELKMHLGRFGMTMLWSCDTAIRPFLMFPRVAPEEDKTTGKLGGIYLMNYKILHGMFFVKLRIYKGQKSSHRLIIRAVVNITLIYED</sequence>
<reference evidence="1" key="1">
    <citation type="submission" date="2021-06" db="EMBL/GenBank/DDBJ databases">
        <authorList>
            <person name="Hodson N. C."/>
            <person name="Mongue J. A."/>
            <person name="Jaron S. K."/>
        </authorList>
    </citation>
    <scope>NUCLEOTIDE SEQUENCE</scope>
</reference>
<evidence type="ECO:0000313" key="1">
    <source>
        <dbReference type="EMBL" id="CAG7721127.1"/>
    </source>
</evidence>
<proteinExistence type="predicted"/>
<evidence type="ECO:0000313" key="2">
    <source>
        <dbReference type="Proteomes" id="UP000708208"/>
    </source>
</evidence>
<dbReference type="AlphaFoldDB" id="A0A8J2NWK0"/>
<organism evidence="1 2">
    <name type="scientific">Allacma fusca</name>
    <dbReference type="NCBI Taxonomy" id="39272"/>
    <lineage>
        <taxon>Eukaryota</taxon>
        <taxon>Metazoa</taxon>
        <taxon>Ecdysozoa</taxon>
        <taxon>Arthropoda</taxon>
        <taxon>Hexapoda</taxon>
        <taxon>Collembola</taxon>
        <taxon>Symphypleona</taxon>
        <taxon>Sminthuridae</taxon>
        <taxon>Allacma</taxon>
    </lineage>
</organism>
<dbReference type="Proteomes" id="UP000708208">
    <property type="component" value="Unassembled WGS sequence"/>
</dbReference>